<evidence type="ECO:0000313" key="4">
    <source>
        <dbReference type="EMBL" id="KAL3389817.1"/>
    </source>
</evidence>
<dbReference type="SMART" id="SM00343">
    <property type="entry name" value="ZnF_C2HC"/>
    <property type="match status" value="2"/>
</dbReference>
<keyword evidence="5" id="KW-1185">Reference proteome</keyword>
<reference evidence="4 5" key="1">
    <citation type="journal article" date="2024" name="bioRxiv">
        <title>A reference genome for Trichogramma kaykai: A tiny desert-dwelling parasitoid wasp with competing sex-ratio distorters.</title>
        <authorList>
            <person name="Culotta J."/>
            <person name="Lindsey A.R."/>
        </authorList>
    </citation>
    <scope>NUCLEOTIDE SEQUENCE [LARGE SCALE GENOMIC DNA]</scope>
    <source>
        <strain evidence="4 5">KSX58</strain>
    </source>
</reference>
<dbReference type="Gene3D" id="4.10.60.10">
    <property type="entry name" value="Zinc finger, CCHC-type"/>
    <property type="match status" value="1"/>
</dbReference>
<keyword evidence="1" id="KW-0863">Zinc-finger</keyword>
<comment type="caution">
    <text evidence="4">The sequence shown here is derived from an EMBL/GenBank/DDBJ whole genome shotgun (WGS) entry which is preliminary data.</text>
</comment>
<dbReference type="PROSITE" id="PS50158">
    <property type="entry name" value="ZF_CCHC"/>
    <property type="match status" value="1"/>
</dbReference>
<dbReference type="InterPro" id="IPR001878">
    <property type="entry name" value="Znf_CCHC"/>
</dbReference>
<gene>
    <name evidence="4" type="ORF">TKK_015179</name>
</gene>
<organism evidence="4 5">
    <name type="scientific">Trichogramma kaykai</name>
    <dbReference type="NCBI Taxonomy" id="54128"/>
    <lineage>
        <taxon>Eukaryota</taxon>
        <taxon>Metazoa</taxon>
        <taxon>Ecdysozoa</taxon>
        <taxon>Arthropoda</taxon>
        <taxon>Hexapoda</taxon>
        <taxon>Insecta</taxon>
        <taxon>Pterygota</taxon>
        <taxon>Neoptera</taxon>
        <taxon>Endopterygota</taxon>
        <taxon>Hymenoptera</taxon>
        <taxon>Apocrita</taxon>
        <taxon>Proctotrupomorpha</taxon>
        <taxon>Chalcidoidea</taxon>
        <taxon>Trichogrammatidae</taxon>
        <taxon>Trichogramma</taxon>
    </lineage>
</organism>
<dbReference type="Pfam" id="PF00098">
    <property type="entry name" value="zf-CCHC"/>
    <property type="match status" value="1"/>
</dbReference>
<keyword evidence="1" id="KW-0862">Zinc</keyword>
<dbReference type="EMBL" id="JBJJXI010000122">
    <property type="protein sequence ID" value="KAL3389817.1"/>
    <property type="molecule type" value="Genomic_DNA"/>
</dbReference>
<protein>
    <recommendedName>
        <fullName evidence="3">CCHC-type domain-containing protein</fullName>
    </recommendedName>
</protein>
<dbReference type="AlphaFoldDB" id="A0ABD2WBF8"/>
<feature type="compositionally biased region" description="Low complexity" evidence="2">
    <location>
        <begin position="82"/>
        <end position="100"/>
    </location>
</feature>
<accession>A0ABD2WBF8</accession>
<dbReference type="GO" id="GO:0008270">
    <property type="term" value="F:zinc ion binding"/>
    <property type="evidence" value="ECO:0007669"/>
    <property type="project" value="UniProtKB-KW"/>
</dbReference>
<dbReference type="Proteomes" id="UP001627154">
    <property type="component" value="Unassembled WGS sequence"/>
</dbReference>
<evidence type="ECO:0000256" key="2">
    <source>
        <dbReference type="SAM" id="MobiDB-lite"/>
    </source>
</evidence>
<proteinExistence type="predicted"/>
<feature type="region of interest" description="Disordered" evidence="2">
    <location>
        <begin position="82"/>
        <end position="126"/>
    </location>
</feature>
<keyword evidence="1" id="KW-0479">Metal-binding</keyword>
<evidence type="ECO:0000259" key="3">
    <source>
        <dbReference type="PROSITE" id="PS50158"/>
    </source>
</evidence>
<sequence length="204" mass="23451">MKNSLLQIEASKTKRNQEKAPRVNAASVPPIEEIVCYRCTKVGHYASSCPLVPQNLWFCYICNEVKRHNSKSCPNKCQEYVSNNSNSNNKNNNKSKIIRGVGRGRGRSSFGVKRFTPYSKRPKAQRTDIEYIQASENSQVSELGREDLDHTESDISIERKIIDLNIEISDEEIENLSWNFPKPLKRDPDSEGMLWHRRLGHTSR</sequence>
<dbReference type="InterPro" id="IPR036875">
    <property type="entry name" value="Znf_CCHC_sf"/>
</dbReference>
<evidence type="ECO:0000256" key="1">
    <source>
        <dbReference type="PROSITE-ProRule" id="PRU00047"/>
    </source>
</evidence>
<feature type="domain" description="CCHC-type" evidence="3">
    <location>
        <begin position="36"/>
        <end position="50"/>
    </location>
</feature>
<evidence type="ECO:0000313" key="5">
    <source>
        <dbReference type="Proteomes" id="UP001627154"/>
    </source>
</evidence>
<dbReference type="SUPFAM" id="SSF57756">
    <property type="entry name" value="Retrovirus zinc finger-like domains"/>
    <property type="match status" value="1"/>
</dbReference>
<name>A0ABD2WBF8_9HYME</name>